<dbReference type="STRING" id="1121307.CLCY_5c01290"/>
<sequence length="135" mass="14786">MNSIRERVGTGKYVVEGFAIWCGEALNITIGGGEKYHIGAVGIAIPSSLKGENKRSATTSVLCIQEHKEDEYARYAAKHLATALDCVVTVSIGIHIDDVSKEDIEVLSNNFKEIIDKFEKSLSSRTKSKSSLSYF</sequence>
<dbReference type="EMBL" id="LFVU01000004">
    <property type="protein sequence ID" value="KMT22890.1"/>
    <property type="molecule type" value="Genomic_DNA"/>
</dbReference>
<gene>
    <name evidence="2" type="ORF">CLCY_5c01290</name>
</gene>
<comment type="caution">
    <text evidence="2">The sequence shown here is derived from an EMBL/GenBank/DDBJ whole genome shotgun (WGS) entry which is preliminary data.</text>
</comment>
<evidence type="ECO:0000313" key="3">
    <source>
        <dbReference type="Proteomes" id="UP000036756"/>
    </source>
</evidence>
<accession>A0A0J8DA06</accession>
<reference evidence="2 3" key="1">
    <citation type="submission" date="2015-06" db="EMBL/GenBank/DDBJ databases">
        <title>Draft genome sequence of the purine-degrading Clostridium cylindrosporum HC-1 (DSM 605).</title>
        <authorList>
            <person name="Poehlein A."/>
            <person name="Schiel-Bengelsdorf B."/>
            <person name="Bengelsdorf F."/>
            <person name="Daniel R."/>
            <person name="Duerre P."/>
        </authorList>
    </citation>
    <scope>NUCLEOTIDE SEQUENCE [LARGE SCALE GENOMIC DNA]</scope>
    <source>
        <strain evidence="2 3">DSM 605</strain>
    </source>
</reference>
<protein>
    <recommendedName>
        <fullName evidence="1">Prenylated flavin chaperone LpdD-like domain-containing protein</fullName>
    </recommendedName>
</protein>
<dbReference type="OrthoDB" id="5878625at2"/>
<evidence type="ECO:0000313" key="2">
    <source>
        <dbReference type="EMBL" id="KMT22890.1"/>
    </source>
</evidence>
<dbReference type="Pfam" id="PF21758">
    <property type="entry name" value="PAC_bac"/>
    <property type="match status" value="1"/>
</dbReference>
<keyword evidence="3" id="KW-1185">Reference proteome</keyword>
<organism evidence="2 3">
    <name type="scientific">Clostridium cylindrosporum DSM 605</name>
    <dbReference type="NCBI Taxonomy" id="1121307"/>
    <lineage>
        <taxon>Bacteria</taxon>
        <taxon>Bacillati</taxon>
        <taxon>Bacillota</taxon>
        <taxon>Clostridia</taxon>
        <taxon>Eubacteriales</taxon>
        <taxon>Clostridiaceae</taxon>
        <taxon>Clostridium</taxon>
    </lineage>
</organism>
<dbReference type="RefSeq" id="WP_048569620.1">
    <property type="nucleotide sequence ID" value="NZ_LFVU01000004.1"/>
</dbReference>
<name>A0A0J8DA06_CLOCY</name>
<feature type="domain" description="Prenylated flavin chaperone LpdD-like" evidence="1">
    <location>
        <begin position="10"/>
        <end position="122"/>
    </location>
</feature>
<dbReference type="AlphaFoldDB" id="A0A0J8DA06"/>
<proteinExistence type="predicted"/>
<dbReference type="PATRIC" id="fig|1121307.3.peg.2065"/>
<evidence type="ECO:0000259" key="1">
    <source>
        <dbReference type="Pfam" id="PF21758"/>
    </source>
</evidence>
<dbReference type="Proteomes" id="UP000036756">
    <property type="component" value="Unassembled WGS sequence"/>
</dbReference>
<dbReference type="InterPro" id="IPR048844">
    <property type="entry name" value="LpdD_chaperone-like"/>
</dbReference>